<dbReference type="Pfam" id="PF12833">
    <property type="entry name" value="HTH_18"/>
    <property type="match status" value="1"/>
</dbReference>
<name>A0A0C1QQM8_9GAMM</name>
<dbReference type="GO" id="GO:0043565">
    <property type="term" value="F:sequence-specific DNA binding"/>
    <property type="evidence" value="ECO:0007669"/>
    <property type="project" value="InterPro"/>
</dbReference>
<dbReference type="PANTHER" id="PTHR46796:SF6">
    <property type="entry name" value="ARAC SUBFAMILY"/>
    <property type="match status" value="1"/>
</dbReference>
<comment type="caution">
    <text evidence="6">The sequence shown here is derived from an EMBL/GenBank/DDBJ whole genome shotgun (WGS) entry which is preliminary data.</text>
</comment>
<dbReference type="OrthoDB" id="6397815at2"/>
<dbReference type="GO" id="GO:0003700">
    <property type="term" value="F:DNA-binding transcription factor activity"/>
    <property type="evidence" value="ECO:0007669"/>
    <property type="project" value="InterPro"/>
</dbReference>
<feature type="domain" description="HTH araC/xylS-type" evidence="5">
    <location>
        <begin position="197"/>
        <end position="295"/>
    </location>
</feature>
<sequence length="296" mass="33784">MNTANYCQQHVLVIPQALGALSDVHKKAALNGSAIYSKDLEQNLVDVEFYTNQLCIVHVEEGTETLTCWDNQSIELKAGQSILLCQGQNLHSDFVHSTQNLKAWLVFFDRSIIEQFLISNHLQQPKGKRDVKPSLKLEHCLVEGFFKQLRLYVEQEIDITPVLNSKLTELLYLLLHILGDDLIVTLNMADHTLPARRNLKRLLENKTVLKFSVSDLAKLSGRSVSGFQRDFKQQFNEPPKQWLIKQRVHYAKSLVEQGKLSITDIALEVGYTNISHFIKAYKNQFGETPKQDGIKL</sequence>
<dbReference type="AlphaFoldDB" id="A0A0C1QQM8"/>
<dbReference type="SUPFAM" id="SSF46689">
    <property type="entry name" value="Homeodomain-like"/>
    <property type="match status" value="1"/>
</dbReference>
<accession>A0A0C1QQM8</accession>
<evidence type="ECO:0000256" key="4">
    <source>
        <dbReference type="ARBA" id="ARBA00023163"/>
    </source>
</evidence>
<evidence type="ECO:0000256" key="1">
    <source>
        <dbReference type="ARBA" id="ARBA00023015"/>
    </source>
</evidence>
<organism evidence="6 7">
    <name type="scientific">Pseudoalteromonas luteoviolacea</name>
    <dbReference type="NCBI Taxonomy" id="43657"/>
    <lineage>
        <taxon>Bacteria</taxon>
        <taxon>Pseudomonadati</taxon>
        <taxon>Pseudomonadota</taxon>
        <taxon>Gammaproteobacteria</taxon>
        <taxon>Alteromonadales</taxon>
        <taxon>Pseudoalteromonadaceae</taxon>
        <taxon>Pseudoalteromonas</taxon>
    </lineage>
</organism>
<dbReference type="Gene3D" id="1.10.10.60">
    <property type="entry name" value="Homeodomain-like"/>
    <property type="match status" value="2"/>
</dbReference>
<dbReference type="PROSITE" id="PS00041">
    <property type="entry name" value="HTH_ARAC_FAMILY_1"/>
    <property type="match status" value="1"/>
</dbReference>
<evidence type="ECO:0000256" key="2">
    <source>
        <dbReference type="ARBA" id="ARBA00023125"/>
    </source>
</evidence>
<dbReference type="InterPro" id="IPR009057">
    <property type="entry name" value="Homeodomain-like_sf"/>
</dbReference>
<dbReference type="PRINTS" id="PR00032">
    <property type="entry name" value="HTHARAC"/>
</dbReference>
<dbReference type="InterPro" id="IPR054015">
    <property type="entry name" value="ExsA-like_N"/>
</dbReference>
<evidence type="ECO:0000313" key="6">
    <source>
        <dbReference type="EMBL" id="KID57377.1"/>
    </source>
</evidence>
<keyword evidence="1" id="KW-0805">Transcription regulation</keyword>
<dbReference type="PROSITE" id="PS01124">
    <property type="entry name" value="HTH_ARAC_FAMILY_2"/>
    <property type="match status" value="1"/>
</dbReference>
<dbReference type="InterPro" id="IPR050204">
    <property type="entry name" value="AraC_XylS_family_regulators"/>
</dbReference>
<evidence type="ECO:0000259" key="5">
    <source>
        <dbReference type="PROSITE" id="PS01124"/>
    </source>
</evidence>
<keyword evidence="2" id="KW-0238">DNA-binding</keyword>
<dbReference type="RefSeq" id="WP_039609148.1">
    <property type="nucleotide sequence ID" value="NZ_JWIC01000005.1"/>
</dbReference>
<gene>
    <name evidence="6" type="ORF">JF50_09195</name>
</gene>
<dbReference type="InterPro" id="IPR018060">
    <property type="entry name" value="HTH_AraC"/>
</dbReference>
<dbReference type="EMBL" id="JWIC01000005">
    <property type="protein sequence ID" value="KID57377.1"/>
    <property type="molecule type" value="Genomic_DNA"/>
</dbReference>
<dbReference type="InterPro" id="IPR018062">
    <property type="entry name" value="HTH_AraC-typ_CS"/>
</dbReference>
<dbReference type="SUPFAM" id="SSF51215">
    <property type="entry name" value="Regulatory protein AraC"/>
    <property type="match status" value="1"/>
</dbReference>
<dbReference type="SMART" id="SM00342">
    <property type="entry name" value="HTH_ARAC"/>
    <property type="match status" value="1"/>
</dbReference>
<evidence type="ECO:0000256" key="3">
    <source>
        <dbReference type="ARBA" id="ARBA00023159"/>
    </source>
</evidence>
<keyword evidence="4" id="KW-0804">Transcription</keyword>
<dbReference type="Proteomes" id="UP000031327">
    <property type="component" value="Unassembled WGS sequence"/>
</dbReference>
<proteinExistence type="predicted"/>
<keyword evidence="3" id="KW-0010">Activator</keyword>
<dbReference type="InterPro" id="IPR020449">
    <property type="entry name" value="Tscrpt_reg_AraC-type_HTH"/>
</dbReference>
<reference evidence="6 7" key="1">
    <citation type="submission" date="2014-12" db="EMBL/GenBank/DDBJ databases">
        <title>Draft Genome Sequence of Pseudoalteromonas luteoviolacea HI1.</title>
        <authorList>
            <person name="Asahina A.Y."/>
            <person name="Hadfield M.G."/>
        </authorList>
    </citation>
    <scope>NUCLEOTIDE SEQUENCE [LARGE SCALE GENOMIC DNA]</scope>
    <source>
        <strain evidence="6 7">HI1</strain>
    </source>
</reference>
<evidence type="ECO:0000313" key="7">
    <source>
        <dbReference type="Proteomes" id="UP000031327"/>
    </source>
</evidence>
<dbReference type="InterPro" id="IPR037923">
    <property type="entry name" value="HTH-like"/>
</dbReference>
<dbReference type="Pfam" id="PF22200">
    <property type="entry name" value="ExsA_N"/>
    <property type="match status" value="1"/>
</dbReference>
<protein>
    <recommendedName>
        <fullName evidence="5">HTH araC/xylS-type domain-containing protein</fullName>
    </recommendedName>
</protein>
<dbReference type="PANTHER" id="PTHR46796">
    <property type="entry name" value="HTH-TYPE TRANSCRIPTIONAL ACTIVATOR RHAS-RELATED"/>
    <property type="match status" value="1"/>
</dbReference>